<organism evidence="4 5">
    <name type="scientific">Branchiostoma floridae</name>
    <name type="common">Florida lancelet</name>
    <name type="synonym">Amphioxus</name>
    <dbReference type="NCBI Taxonomy" id="7739"/>
    <lineage>
        <taxon>Eukaryota</taxon>
        <taxon>Metazoa</taxon>
        <taxon>Chordata</taxon>
        <taxon>Cephalochordata</taxon>
        <taxon>Leptocardii</taxon>
        <taxon>Amphioxiformes</taxon>
        <taxon>Branchiostomatidae</taxon>
        <taxon>Branchiostoma</taxon>
    </lineage>
</organism>
<dbReference type="KEGG" id="bfo:118420030"/>
<feature type="domain" description="Protein-PII uridylyltransferase N-terminal" evidence="3">
    <location>
        <begin position="333"/>
        <end position="424"/>
    </location>
</feature>
<name>A0A9J7LGU9_BRAFL</name>
<feature type="repeat" description="TPR" evidence="1">
    <location>
        <begin position="1795"/>
        <end position="1828"/>
    </location>
</feature>
<reference evidence="4" key="1">
    <citation type="journal article" date="2020" name="Nat. Ecol. Evol.">
        <title>Deeply conserved synteny resolves early events in vertebrate evolution.</title>
        <authorList>
            <person name="Simakov O."/>
            <person name="Marletaz F."/>
            <person name="Yue J.X."/>
            <person name="O'Connell B."/>
            <person name="Jenkins J."/>
            <person name="Brandt A."/>
            <person name="Calef R."/>
            <person name="Tung C.H."/>
            <person name="Huang T.K."/>
            <person name="Schmutz J."/>
            <person name="Satoh N."/>
            <person name="Yu J.K."/>
            <person name="Putnam N.H."/>
            <person name="Green R.E."/>
            <person name="Rokhsar D.S."/>
        </authorList>
    </citation>
    <scope>NUCLEOTIDE SEQUENCE [LARGE SCALE GENOMIC DNA]</scope>
    <source>
        <strain evidence="4">S238N-H82</strain>
    </source>
</reference>
<evidence type="ECO:0000313" key="4">
    <source>
        <dbReference type="Proteomes" id="UP000001554"/>
    </source>
</evidence>
<sequence>MDLRGLSATNDTFQCHFKLKASKEQNIAVHPSMNNAQPTDETTRADIGQGEDKGQGDNMPLFCKSEPCAAGTCHIQRSTMASNEALPEYSYTATNSMRRSENSSKEPLSKEMCNTTTEDSTMGFAGELVIDENAAMTTVDSSSRMSGNPPDDTPTVMDTDQTPVGDIFDILQIVRRVSEDANLALGNGDLNSAETNFAAALQVIHEPCKPVLHAEAYCLHRLGDVYKERGKRIRDGGVFNQSAALYNAALVRTEDEESKQKLLAARNEVEPLFLTHTANIHLEQTWHHVVIDHKKELEDMRRYTMSQLEIIHKENNPYLYHENDKVARKVEVQRAYAVKNLFKTVARDRQRLLQVLVEECITQLGPPPCKYALIALGLQSAELATLYSELDFAILIEDGQDNHDTQWYFRKLSWYLNLKVINLGETTVPSLAITSLNDYRNEDPSKDWFLDFVTPPGFAFDGYLNKNPAVTLTNSTDTRPLGCLVLTPRNLAELQQRDVLLREGHHLSDILRRVTYLAGGQDLVDEYVEKVNSTPEQSACQARLLGRLTSPDAIHEIDTDMYMTRLLNTKKDMYRFPITAIEALGLVCGISSASTWTVIEELEKGHHISKADANHLTVMTSISAEIQMRTHAANGGRHESLSELLALKSQTTAQETHGTVLRSTFHIPHPRMLFRYFFTAIPLRRRVLDILEDSGSVQTEPVLRATIFDSSALCRAEMARDLYLLGTSASESEAALRVAGAEKQQQGLLIAELGATRKKCADLKEAISLYSKSLAIWKCISNTNAEDGNIAQRHVASLLNSLGMLWSEQNDDRKAIKFYEQALEIRGAHTEHMETAMLLNNIALSWWKLGDDSKATSFFEQSLVILKSVYKANMIHTSIAACLCNLGVVWGKRGDHTKAMMYMKECLRMKRAIYGDNRAHPDIASLLHELGSCSSRLGGHVKGTLYFQQSIKVLRVVHQEKGHADIARGLISLGSCCSKVGDHAKAICYVEQSLEMHRALIGDTSHLTIATLHRKLGSLWSLSGNHLEAIKHNTKSLNMMTFLYGEETAHADIAALLNNLGVSWCKLGDEERAMQNHQHLPEMIRSIYGAGTTPSSRDAGAYHNLQLDRTPHHCGEDYEKAMSYFEQSLKMRNALYGAKATHSDIASSLNNVGSVWSKLGDHTKAIQCKEMALRMRKAIHRDKAQPEIAALLNDLGTSWWKNGDKKKALGYFEQCLVMTRAIHQRNNEQHPAIAGALNNLAMCLREVGIVNTAIDLFAQSAAMLKAVCGDYTAHVTVSAPLINFGLTWDKRYEYNKGQILKERTLSEKIAMSLTDLGSSFFKAGFYRKALTYYEQSILVLQAIHGVQTNNEDIARLLGHVGLCWSELGQQTKAKSYVEQSLNMQRILFADSPERPDMAISLSRLASIWGKLGKHRQEISCYEESLRIMEIVIGDNAAHPQIATTLNSLASAWSKVGDYRNAISCEEQSLKMKKTMYGDSTVHPDIAASLGSLGLYWSKVGDHTKVVGYYEHLLGMLRILHKGNGTQPHIATILGSLGSSWSKLGDQRKAIAYHEQALNVLKAMHGETAQQPEIATALYNLGVQWCEIGDYYRAVTYHEQSLHMRRAMYGKKAAHPDIATSLNSLGATWGKQGDQRKSVACYEMSLQTIRQLCGENMVHSEIAEALSNLGTACTDLGDYQKATRYYEQALKMQEAIYGEKTPHPNIASLCGNLGSSWIRLGDQRRATDYSEMLLAMIRTVEGENKTAHPGIVMALSNLGQLWTKLGDHGKAVKYYEDALKMRQRLCGESLAHRETAALLCNLGLSWNKLGDQQKAVTCFEQFLEMTKRIKGQITAHPGIAEILDYMGSMWTKLGDYGKAKEYYEQALDMLQTLHGPTASRPDIATTLNNLGSTWGKLGQQSKAITYMEMSLTMRRAMYGEDIANPDIARLINNIGTACCQLGDKRTSISYFEQSLKMMKRVYGENTAHPDIVATLDNLGLSWGQLGDQLRSISYKEESLKMMKAIYGENTATAAVATSPDSLAPHLGDTCARHMH</sequence>
<accession>A0A9J7LGU9</accession>
<dbReference type="InterPro" id="IPR019734">
    <property type="entry name" value="TPR_rpt"/>
</dbReference>
<feature type="repeat" description="TPR" evidence="1">
    <location>
        <begin position="796"/>
        <end position="829"/>
    </location>
</feature>
<dbReference type="GO" id="GO:0008773">
    <property type="term" value="F:[protein-PII] uridylyltransferase activity"/>
    <property type="evidence" value="ECO:0007669"/>
    <property type="project" value="InterPro"/>
</dbReference>
<dbReference type="PROSITE" id="PS50005">
    <property type="entry name" value="TPR"/>
    <property type="match status" value="5"/>
</dbReference>
<dbReference type="SMART" id="SM00028">
    <property type="entry name" value="TPR"/>
    <property type="match status" value="24"/>
</dbReference>
<dbReference type="PANTHER" id="PTHR19959:SF119">
    <property type="entry name" value="FUNGAL LIPASE-LIKE DOMAIN-CONTAINING PROTEIN"/>
    <property type="match status" value="1"/>
</dbReference>
<dbReference type="RefSeq" id="XP_035682629.1">
    <property type="nucleotide sequence ID" value="XM_035826736.1"/>
</dbReference>
<feature type="repeat" description="TPR" evidence="1">
    <location>
        <begin position="1751"/>
        <end position="1784"/>
    </location>
</feature>
<dbReference type="Gene3D" id="1.25.40.10">
    <property type="entry name" value="Tetratricopeptide repeat domain"/>
    <property type="match status" value="10"/>
</dbReference>
<evidence type="ECO:0000259" key="3">
    <source>
        <dbReference type="Pfam" id="PF03445"/>
    </source>
</evidence>
<dbReference type="Proteomes" id="UP000001554">
    <property type="component" value="Chromosome 7"/>
</dbReference>
<keyword evidence="1" id="KW-0802">TPR repeat</keyword>
<dbReference type="OrthoDB" id="771227at2759"/>
<dbReference type="Pfam" id="PF13424">
    <property type="entry name" value="TPR_12"/>
    <property type="match status" value="5"/>
</dbReference>
<reference evidence="5" key="2">
    <citation type="submission" date="2025-08" db="UniProtKB">
        <authorList>
            <consortium name="RefSeq"/>
        </authorList>
    </citation>
    <scope>IDENTIFICATION</scope>
    <source>
        <strain evidence="5">S238N-H82</strain>
        <tissue evidence="5">Testes</tissue>
    </source>
</reference>
<feature type="repeat" description="TPR" evidence="1">
    <location>
        <begin position="1662"/>
        <end position="1695"/>
    </location>
</feature>
<feature type="region of interest" description="Disordered" evidence="2">
    <location>
        <begin position="138"/>
        <end position="161"/>
    </location>
</feature>
<dbReference type="InterPro" id="IPR005105">
    <property type="entry name" value="GlnD_Uridyltrans_N"/>
</dbReference>
<dbReference type="SUPFAM" id="SSF48452">
    <property type="entry name" value="TPR-like"/>
    <property type="match status" value="5"/>
</dbReference>
<dbReference type="PROSITE" id="PS50293">
    <property type="entry name" value="TPR_REGION"/>
    <property type="match status" value="1"/>
</dbReference>
<evidence type="ECO:0000256" key="1">
    <source>
        <dbReference type="PROSITE-ProRule" id="PRU00339"/>
    </source>
</evidence>
<evidence type="ECO:0000256" key="2">
    <source>
        <dbReference type="SAM" id="MobiDB-lite"/>
    </source>
</evidence>
<gene>
    <name evidence="5" type="primary">LOC118420030</name>
</gene>
<evidence type="ECO:0000313" key="5">
    <source>
        <dbReference type="RefSeq" id="XP_035682629.1"/>
    </source>
</evidence>
<dbReference type="GeneID" id="118420030"/>
<dbReference type="PANTHER" id="PTHR19959">
    <property type="entry name" value="KINESIN LIGHT CHAIN"/>
    <property type="match status" value="1"/>
</dbReference>
<dbReference type="Pfam" id="PF03445">
    <property type="entry name" value="DUF294"/>
    <property type="match status" value="1"/>
</dbReference>
<protein>
    <submittedName>
        <fullName evidence="5">Uncharacterized protein LOC118420030</fullName>
    </submittedName>
</protein>
<feature type="compositionally biased region" description="Low complexity" evidence="2">
    <location>
        <begin position="149"/>
        <end position="161"/>
    </location>
</feature>
<dbReference type="InterPro" id="IPR011990">
    <property type="entry name" value="TPR-like_helical_dom_sf"/>
</dbReference>
<feature type="region of interest" description="Disordered" evidence="2">
    <location>
        <begin position="32"/>
        <end position="56"/>
    </location>
</feature>
<keyword evidence="4" id="KW-1185">Reference proteome</keyword>
<proteinExistence type="predicted"/>
<feature type="repeat" description="TPR" evidence="1">
    <location>
        <begin position="1839"/>
        <end position="1872"/>
    </location>
</feature>
<dbReference type="Pfam" id="PF13374">
    <property type="entry name" value="TPR_10"/>
    <property type="match status" value="5"/>
</dbReference>